<organism evidence="5 6">
    <name type="scientific">Armillaria ostoyae</name>
    <name type="common">Armillaria root rot fungus</name>
    <dbReference type="NCBI Taxonomy" id="47428"/>
    <lineage>
        <taxon>Eukaryota</taxon>
        <taxon>Fungi</taxon>
        <taxon>Dikarya</taxon>
        <taxon>Basidiomycota</taxon>
        <taxon>Agaricomycotina</taxon>
        <taxon>Agaricomycetes</taxon>
        <taxon>Agaricomycetidae</taxon>
        <taxon>Agaricales</taxon>
        <taxon>Marasmiineae</taxon>
        <taxon>Physalacriaceae</taxon>
        <taxon>Armillaria</taxon>
    </lineage>
</organism>
<comment type="similarity">
    <text evidence="1">Belongs to the peptidase C14B family.</text>
</comment>
<dbReference type="STRING" id="47428.A0A284RVD0"/>
<feature type="compositionally biased region" description="Polar residues" evidence="3">
    <location>
        <begin position="1"/>
        <end position="16"/>
    </location>
</feature>
<sequence>MSNSNMITTDTRTSAPSIEPPHGKASSAIPGQSPTLQPLPLLKALCFAFKNALSGVLYPSRQHHQIATSYSSSECRTSLSAQKEIEELAREILLLEELEVQLANEYGMTGDIDSVEVFDQTKARAFSEKDESTISALKDLYTLYQLRVRISSFQLPRYLNFDESPRVHHVDTSRFWAVLIGIDAYECNPLRGCVRDALMIERYLTEDLCVPKHRIQRLLGSKEHASSDNYYIPTRVNIIQTLVGLMNNAEIQNGDNIIIYFSGHGSGYSTAGYCANPIDSIEAVCPIDRTESNGSHIPDISDREINTILQNISRAKGHHITFILDCSHVGTTTRTSEQGIRTLPPLSNGSPKHMFNVADENSRQFHGYQSVCSEKWCPDMSSHVVLAACQENEVVTETRKEDGVQSAFTASLIRVLTSGTFNERSSYIDLLFALPAMQGQTPVVAGKHKNAQIWYQDQ</sequence>
<name>A0A284RVD0_ARMOS</name>
<dbReference type="Gene3D" id="3.40.50.1460">
    <property type="match status" value="1"/>
</dbReference>
<gene>
    <name evidence="5" type="ORF">ARMOST_16106</name>
</gene>
<dbReference type="OrthoDB" id="3223806at2759"/>
<keyword evidence="2" id="KW-0175">Coiled coil</keyword>
<dbReference type="Proteomes" id="UP000219338">
    <property type="component" value="Unassembled WGS sequence"/>
</dbReference>
<dbReference type="Pfam" id="PF00656">
    <property type="entry name" value="Peptidase_C14"/>
    <property type="match status" value="1"/>
</dbReference>
<dbReference type="GO" id="GO:0005737">
    <property type="term" value="C:cytoplasm"/>
    <property type="evidence" value="ECO:0007669"/>
    <property type="project" value="TreeGrafter"/>
</dbReference>
<dbReference type="PANTHER" id="PTHR48104:SF30">
    <property type="entry name" value="METACASPASE-1"/>
    <property type="match status" value="1"/>
</dbReference>
<keyword evidence="6" id="KW-1185">Reference proteome</keyword>
<evidence type="ECO:0000259" key="4">
    <source>
        <dbReference type="Pfam" id="PF00656"/>
    </source>
</evidence>
<feature type="domain" description="Peptidase C14 caspase" evidence="4">
    <location>
        <begin position="176"/>
        <end position="421"/>
    </location>
</feature>
<dbReference type="OMA" id="HQIATSY"/>
<evidence type="ECO:0000256" key="1">
    <source>
        <dbReference type="ARBA" id="ARBA00009005"/>
    </source>
</evidence>
<accession>A0A284RVD0</accession>
<evidence type="ECO:0000256" key="3">
    <source>
        <dbReference type="SAM" id="MobiDB-lite"/>
    </source>
</evidence>
<dbReference type="AlphaFoldDB" id="A0A284RVD0"/>
<dbReference type="InterPro" id="IPR011600">
    <property type="entry name" value="Pept_C14_caspase"/>
</dbReference>
<dbReference type="PANTHER" id="PTHR48104">
    <property type="entry name" value="METACASPASE-4"/>
    <property type="match status" value="1"/>
</dbReference>
<evidence type="ECO:0000256" key="2">
    <source>
        <dbReference type="SAM" id="Coils"/>
    </source>
</evidence>
<dbReference type="InterPro" id="IPR050452">
    <property type="entry name" value="Metacaspase"/>
</dbReference>
<evidence type="ECO:0000313" key="6">
    <source>
        <dbReference type="Proteomes" id="UP000219338"/>
    </source>
</evidence>
<dbReference type="GO" id="GO:0004197">
    <property type="term" value="F:cysteine-type endopeptidase activity"/>
    <property type="evidence" value="ECO:0007669"/>
    <property type="project" value="InterPro"/>
</dbReference>
<proteinExistence type="inferred from homology"/>
<feature type="region of interest" description="Disordered" evidence="3">
    <location>
        <begin position="1"/>
        <end position="32"/>
    </location>
</feature>
<feature type="coiled-coil region" evidence="2">
    <location>
        <begin position="78"/>
        <end position="105"/>
    </location>
</feature>
<dbReference type="GO" id="GO:0006508">
    <property type="term" value="P:proteolysis"/>
    <property type="evidence" value="ECO:0007669"/>
    <property type="project" value="InterPro"/>
</dbReference>
<evidence type="ECO:0000313" key="5">
    <source>
        <dbReference type="EMBL" id="SJL12675.1"/>
    </source>
</evidence>
<dbReference type="EMBL" id="FUEG01000017">
    <property type="protein sequence ID" value="SJL12675.1"/>
    <property type="molecule type" value="Genomic_DNA"/>
</dbReference>
<reference evidence="6" key="1">
    <citation type="journal article" date="2017" name="Nat. Ecol. Evol.">
        <title>Genome expansion and lineage-specific genetic innovations in the forest pathogenic fungi Armillaria.</title>
        <authorList>
            <person name="Sipos G."/>
            <person name="Prasanna A.N."/>
            <person name="Walter M.C."/>
            <person name="O'Connor E."/>
            <person name="Balint B."/>
            <person name="Krizsan K."/>
            <person name="Kiss B."/>
            <person name="Hess J."/>
            <person name="Varga T."/>
            <person name="Slot J."/>
            <person name="Riley R."/>
            <person name="Boka B."/>
            <person name="Rigling D."/>
            <person name="Barry K."/>
            <person name="Lee J."/>
            <person name="Mihaltcheva S."/>
            <person name="LaButti K."/>
            <person name="Lipzen A."/>
            <person name="Waldron R."/>
            <person name="Moloney N.M."/>
            <person name="Sperisen C."/>
            <person name="Kredics L."/>
            <person name="Vagvoelgyi C."/>
            <person name="Patrignani A."/>
            <person name="Fitzpatrick D."/>
            <person name="Nagy I."/>
            <person name="Doyle S."/>
            <person name="Anderson J.B."/>
            <person name="Grigoriev I.V."/>
            <person name="Gueldener U."/>
            <person name="Muensterkoetter M."/>
            <person name="Nagy L.G."/>
        </authorList>
    </citation>
    <scope>NUCLEOTIDE SEQUENCE [LARGE SCALE GENOMIC DNA]</scope>
    <source>
        <strain evidence="6">C18/9</strain>
    </source>
</reference>
<protein>
    <recommendedName>
        <fullName evidence="4">Peptidase C14 caspase domain-containing protein</fullName>
    </recommendedName>
</protein>